<dbReference type="KEGG" id="knv:Pan216_26710"/>
<protein>
    <submittedName>
        <fullName evidence="2">Fosfomycin resistance protein FosB</fullName>
    </submittedName>
</protein>
<dbReference type="SUPFAM" id="SSF54593">
    <property type="entry name" value="Glyoxalase/Bleomycin resistance protein/Dihydroxybiphenyl dioxygenase"/>
    <property type="match status" value="1"/>
</dbReference>
<gene>
    <name evidence="2" type="ORF">Pan216_26710</name>
</gene>
<dbReference type="EMBL" id="CP036279">
    <property type="protein sequence ID" value="QDU61806.1"/>
    <property type="molecule type" value="Genomic_DNA"/>
</dbReference>
<dbReference type="PROSITE" id="PS51819">
    <property type="entry name" value="VOC"/>
    <property type="match status" value="1"/>
</dbReference>
<keyword evidence="3" id="KW-1185">Reference proteome</keyword>
<dbReference type="PANTHER" id="PTHR46142">
    <property type="match status" value="1"/>
</dbReference>
<evidence type="ECO:0000313" key="2">
    <source>
        <dbReference type="EMBL" id="QDU61806.1"/>
    </source>
</evidence>
<reference evidence="2 3" key="1">
    <citation type="submission" date="2019-02" db="EMBL/GenBank/DDBJ databases">
        <title>Deep-cultivation of Planctomycetes and their phenomic and genomic characterization uncovers novel biology.</title>
        <authorList>
            <person name="Wiegand S."/>
            <person name="Jogler M."/>
            <person name="Boedeker C."/>
            <person name="Pinto D."/>
            <person name="Vollmers J."/>
            <person name="Rivas-Marin E."/>
            <person name="Kohn T."/>
            <person name="Peeters S.H."/>
            <person name="Heuer A."/>
            <person name="Rast P."/>
            <person name="Oberbeckmann S."/>
            <person name="Bunk B."/>
            <person name="Jeske O."/>
            <person name="Meyerdierks A."/>
            <person name="Storesund J.E."/>
            <person name="Kallscheuer N."/>
            <person name="Luecker S."/>
            <person name="Lage O.M."/>
            <person name="Pohl T."/>
            <person name="Merkel B.J."/>
            <person name="Hornburger P."/>
            <person name="Mueller R.-W."/>
            <person name="Bruemmer F."/>
            <person name="Labrenz M."/>
            <person name="Spormann A.M."/>
            <person name="Op den Camp H."/>
            <person name="Overmann J."/>
            <person name="Amann R."/>
            <person name="Jetten M.S.M."/>
            <person name="Mascher T."/>
            <person name="Medema M.H."/>
            <person name="Devos D.P."/>
            <person name="Kaster A.-K."/>
            <person name="Ovreas L."/>
            <person name="Rohde M."/>
            <person name="Galperin M.Y."/>
            <person name="Jogler C."/>
        </authorList>
    </citation>
    <scope>NUCLEOTIDE SEQUENCE [LARGE SCALE GENOMIC DNA]</scope>
    <source>
        <strain evidence="2 3">Pan216</strain>
    </source>
</reference>
<dbReference type="InterPro" id="IPR029068">
    <property type="entry name" value="Glyas_Bleomycin-R_OHBP_Dase"/>
</dbReference>
<evidence type="ECO:0000259" key="1">
    <source>
        <dbReference type="PROSITE" id="PS51819"/>
    </source>
</evidence>
<feature type="domain" description="VOC" evidence="1">
    <location>
        <begin position="9"/>
        <end position="125"/>
    </location>
</feature>
<dbReference type="CDD" id="cd07245">
    <property type="entry name" value="VOC_like"/>
    <property type="match status" value="1"/>
</dbReference>
<dbReference type="Proteomes" id="UP000317093">
    <property type="component" value="Chromosome"/>
</dbReference>
<dbReference type="AlphaFoldDB" id="A0A518B4F3"/>
<dbReference type="Gene3D" id="3.10.180.10">
    <property type="entry name" value="2,3-Dihydroxybiphenyl 1,2-Dioxygenase, domain 1"/>
    <property type="match status" value="1"/>
</dbReference>
<accession>A0A518B4F3</accession>
<dbReference type="Pfam" id="PF00903">
    <property type="entry name" value="Glyoxalase"/>
    <property type="match status" value="1"/>
</dbReference>
<dbReference type="RefSeq" id="WP_419193594.1">
    <property type="nucleotide sequence ID" value="NZ_CP036279.1"/>
</dbReference>
<organism evidence="2 3">
    <name type="scientific">Kolteria novifilia</name>
    <dbReference type="NCBI Taxonomy" id="2527975"/>
    <lineage>
        <taxon>Bacteria</taxon>
        <taxon>Pseudomonadati</taxon>
        <taxon>Planctomycetota</taxon>
        <taxon>Planctomycetia</taxon>
        <taxon>Kolteriales</taxon>
        <taxon>Kolteriaceae</taxon>
        <taxon>Kolteria</taxon>
    </lineage>
</organism>
<proteinExistence type="predicted"/>
<evidence type="ECO:0000313" key="3">
    <source>
        <dbReference type="Proteomes" id="UP000317093"/>
    </source>
</evidence>
<sequence length="132" mass="14983">MPEPLDLISVNHISRLTKSVDAALAFYRDVMGFRQVWRPDLTYPGAWLTNDRVMVHLIEGDKTQGEGEILSRSDHLAFDVADIDECERRLQAHGIAYDRKVQRGSGTVQIFFNDPDGNHIELGTYPSIKELN</sequence>
<dbReference type="PANTHER" id="PTHR46142:SF3">
    <property type="entry name" value="F18B13.24 PROTEIN"/>
    <property type="match status" value="1"/>
</dbReference>
<dbReference type="InterPro" id="IPR037523">
    <property type="entry name" value="VOC_core"/>
</dbReference>
<name>A0A518B4F3_9BACT</name>
<dbReference type="InterPro" id="IPR004360">
    <property type="entry name" value="Glyas_Fos-R_dOase_dom"/>
</dbReference>